<sequence>MKTHIALCFFYFSCIFQHKQETLRRGRYSQSLKNTLFSCVTTIILFFYLQPEANVK</sequence>
<keyword evidence="1" id="KW-1133">Transmembrane helix</keyword>
<name>A0A0E9R4A1_ANGAN</name>
<feature type="transmembrane region" description="Helical" evidence="1">
    <location>
        <begin position="32"/>
        <end position="49"/>
    </location>
</feature>
<keyword evidence="1" id="KW-0812">Transmembrane</keyword>
<protein>
    <submittedName>
        <fullName evidence="2">Uncharacterized protein</fullName>
    </submittedName>
</protein>
<keyword evidence="1" id="KW-0472">Membrane</keyword>
<evidence type="ECO:0000256" key="1">
    <source>
        <dbReference type="SAM" id="Phobius"/>
    </source>
</evidence>
<dbReference type="AlphaFoldDB" id="A0A0E9R4A1"/>
<accession>A0A0E9R4A1</accession>
<organism evidence="2">
    <name type="scientific">Anguilla anguilla</name>
    <name type="common">European freshwater eel</name>
    <name type="synonym">Muraena anguilla</name>
    <dbReference type="NCBI Taxonomy" id="7936"/>
    <lineage>
        <taxon>Eukaryota</taxon>
        <taxon>Metazoa</taxon>
        <taxon>Chordata</taxon>
        <taxon>Craniata</taxon>
        <taxon>Vertebrata</taxon>
        <taxon>Euteleostomi</taxon>
        <taxon>Actinopterygii</taxon>
        <taxon>Neopterygii</taxon>
        <taxon>Teleostei</taxon>
        <taxon>Anguilliformes</taxon>
        <taxon>Anguillidae</taxon>
        <taxon>Anguilla</taxon>
    </lineage>
</organism>
<evidence type="ECO:0000313" key="2">
    <source>
        <dbReference type="EMBL" id="JAH23939.1"/>
    </source>
</evidence>
<dbReference type="EMBL" id="GBXM01084638">
    <property type="protein sequence ID" value="JAH23939.1"/>
    <property type="molecule type" value="Transcribed_RNA"/>
</dbReference>
<reference evidence="2" key="2">
    <citation type="journal article" date="2015" name="Fish Shellfish Immunol.">
        <title>Early steps in the European eel (Anguilla anguilla)-Vibrio vulnificus interaction in the gills: Role of the RtxA13 toxin.</title>
        <authorList>
            <person name="Callol A."/>
            <person name="Pajuelo D."/>
            <person name="Ebbesson L."/>
            <person name="Teles M."/>
            <person name="MacKenzie S."/>
            <person name="Amaro C."/>
        </authorList>
    </citation>
    <scope>NUCLEOTIDE SEQUENCE</scope>
</reference>
<proteinExistence type="predicted"/>
<reference evidence="2" key="1">
    <citation type="submission" date="2014-11" db="EMBL/GenBank/DDBJ databases">
        <authorList>
            <person name="Amaro Gonzalez C."/>
        </authorList>
    </citation>
    <scope>NUCLEOTIDE SEQUENCE</scope>
</reference>